<dbReference type="STRING" id="569857.TP70_09760"/>
<evidence type="ECO:0000313" key="4">
    <source>
        <dbReference type="Proteomes" id="UP000032366"/>
    </source>
</evidence>
<dbReference type="Pfam" id="PF00583">
    <property type="entry name" value="Acetyltransf_1"/>
    <property type="match status" value="1"/>
</dbReference>
<evidence type="ECO:0000259" key="1">
    <source>
        <dbReference type="PROSITE" id="PS51186"/>
    </source>
</evidence>
<dbReference type="EMBL" id="JXWY01000107">
    <property type="protein sequence ID" value="KIX89999.1"/>
    <property type="molecule type" value="Genomic_DNA"/>
</dbReference>
<dbReference type="AlphaFoldDB" id="A0A0D6XMG7"/>
<dbReference type="PROSITE" id="PS51186">
    <property type="entry name" value="GNAT"/>
    <property type="match status" value="1"/>
</dbReference>
<dbReference type="GO" id="GO:0016747">
    <property type="term" value="F:acyltransferase activity, transferring groups other than amino-acyl groups"/>
    <property type="evidence" value="ECO:0007669"/>
    <property type="project" value="InterPro"/>
</dbReference>
<reference evidence="3 5" key="2">
    <citation type="submission" date="2018-06" db="EMBL/GenBank/DDBJ databases">
        <authorList>
            <consortium name="Pathogen Informatics"/>
            <person name="Doyle S."/>
        </authorList>
    </citation>
    <scope>NUCLEOTIDE SEQUENCE [LARGE SCALE GENOMIC DNA]</scope>
    <source>
        <strain evidence="3 5">NCTC13832</strain>
    </source>
</reference>
<dbReference type="InterPro" id="IPR000182">
    <property type="entry name" value="GNAT_dom"/>
</dbReference>
<accession>A0A0D6XMG7</accession>
<keyword evidence="3" id="KW-0808">Transferase</keyword>
<name>A0A0D6XMG7_9STAP</name>
<organism evidence="3 5">
    <name type="scientific">Staphylococcus microti</name>
    <dbReference type="NCBI Taxonomy" id="569857"/>
    <lineage>
        <taxon>Bacteria</taxon>
        <taxon>Bacillati</taxon>
        <taxon>Bacillota</taxon>
        <taxon>Bacilli</taxon>
        <taxon>Bacillales</taxon>
        <taxon>Staphylococcaceae</taxon>
        <taxon>Staphylococcus</taxon>
    </lineage>
</organism>
<keyword evidence="4" id="KW-1185">Reference proteome</keyword>
<dbReference type="Gene3D" id="3.40.630.30">
    <property type="match status" value="1"/>
</dbReference>
<gene>
    <name evidence="3" type="ORF">NCTC13832_00740</name>
    <name evidence="2" type="ORF">TP70_09760</name>
</gene>
<reference evidence="2 4" key="1">
    <citation type="submission" date="2015-01" db="EMBL/GenBank/DDBJ databases">
        <authorList>
            <person name="Guo J."/>
        </authorList>
    </citation>
    <scope>NUCLEOTIDE SEQUENCE [LARGE SCALE GENOMIC DNA]</scope>
    <source>
        <strain evidence="2 4">DSM 22147</strain>
    </source>
</reference>
<proteinExistence type="predicted"/>
<dbReference type="Proteomes" id="UP000254100">
    <property type="component" value="Unassembled WGS sequence"/>
</dbReference>
<dbReference type="InterPro" id="IPR016181">
    <property type="entry name" value="Acyl_CoA_acyltransferase"/>
</dbReference>
<sequence length="193" mass="21964">MIRQAVEKDVHAIASLTYIIWQDMELEIVTRYPKAQVIAAIEASTTEVHYRNHLSHVHVYEVDGHVAGMIVAYPGWHEQTYESAWSSLAVAEKLPLSTGTPLPVMEADTTDMYIEAVATFPAYRGRGIASQLLKYLLTSEPDTTWSLNCDHDNYGAFKLYQKMGFDVKKEKKLYGHDYYYMTYQSVGNVNART</sequence>
<dbReference type="Proteomes" id="UP000032366">
    <property type="component" value="Unassembled WGS sequence"/>
</dbReference>
<dbReference type="CDD" id="cd04301">
    <property type="entry name" value="NAT_SF"/>
    <property type="match status" value="1"/>
</dbReference>
<protein>
    <submittedName>
        <fullName evidence="2 3">Acetyltransferase</fullName>
    </submittedName>
</protein>
<evidence type="ECO:0000313" key="2">
    <source>
        <dbReference type="EMBL" id="KIX89999.1"/>
    </source>
</evidence>
<dbReference type="SUPFAM" id="SSF55729">
    <property type="entry name" value="Acyl-CoA N-acyltransferases (Nat)"/>
    <property type="match status" value="1"/>
</dbReference>
<feature type="domain" description="N-acetyltransferase" evidence="1">
    <location>
        <begin position="1"/>
        <end position="184"/>
    </location>
</feature>
<dbReference type="PANTHER" id="PTHR43259">
    <property type="entry name" value="SPT10P"/>
    <property type="match status" value="1"/>
</dbReference>
<dbReference type="InterPro" id="IPR052829">
    <property type="entry name" value="N-acetyltransferase_domain"/>
</dbReference>
<dbReference type="RefSeq" id="WP_044361326.1">
    <property type="nucleotide sequence ID" value="NZ_JXWY01000107.1"/>
</dbReference>
<evidence type="ECO:0000313" key="5">
    <source>
        <dbReference type="Proteomes" id="UP000254100"/>
    </source>
</evidence>
<dbReference type="EMBL" id="UHDT01000001">
    <property type="protein sequence ID" value="SUM57072.1"/>
    <property type="molecule type" value="Genomic_DNA"/>
</dbReference>
<dbReference type="OrthoDB" id="5319888at2"/>
<evidence type="ECO:0000313" key="3">
    <source>
        <dbReference type="EMBL" id="SUM57072.1"/>
    </source>
</evidence>
<dbReference type="PANTHER" id="PTHR43259:SF1">
    <property type="entry name" value="N-ACETYLTRANSFERASE DOMAIN-CONTAINING PROTEIN"/>
    <property type="match status" value="1"/>
</dbReference>